<name>A0A5C3LUP6_9AGAR</name>
<evidence type="ECO:0000313" key="2">
    <source>
        <dbReference type="Proteomes" id="UP000308652"/>
    </source>
</evidence>
<proteinExistence type="predicted"/>
<protein>
    <submittedName>
        <fullName evidence="1">Uncharacterized protein</fullName>
    </submittedName>
</protein>
<reference evidence="1 2" key="1">
    <citation type="journal article" date="2019" name="Nat. Ecol. Evol.">
        <title>Megaphylogeny resolves global patterns of mushroom evolution.</title>
        <authorList>
            <person name="Varga T."/>
            <person name="Krizsan K."/>
            <person name="Foldi C."/>
            <person name="Dima B."/>
            <person name="Sanchez-Garcia M."/>
            <person name="Sanchez-Ramirez S."/>
            <person name="Szollosi G.J."/>
            <person name="Szarkandi J.G."/>
            <person name="Papp V."/>
            <person name="Albert L."/>
            <person name="Andreopoulos W."/>
            <person name="Angelini C."/>
            <person name="Antonin V."/>
            <person name="Barry K.W."/>
            <person name="Bougher N.L."/>
            <person name="Buchanan P."/>
            <person name="Buyck B."/>
            <person name="Bense V."/>
            <person name="Catcheside P."/>
            <person name="Chovatia M."/>
            <person name="Cooper J."/>
            <person name="Damon W."/>
            <person name="Desjardin D."/>
            <person name="Finy P."/>
            <person name="Geml J."/>
            <person name="Haridas S."/>
            <person name="Hughes K."/>
            <person name="Justo A."/>
            <person name="Karasinski D."/>
            <person name="Kautmanova I."/>
            <person name="Kiss B."/>
            <person name="Kocsube S."/>
            <person name="Kotiranta H."/>
            <person name="LaButti K.M."/>
            <person name="Lechner B.E."/>
            <person name="Liimatainen K."/>
            <person name="Lipzen A."/>
            <person name="Lukacs Z."/>
            <person name="Mihaltcheva S."/>
            <person name="Morgado L.N."/>
            <person name="Niskanen T."/>
            <person name="Noordeloos M.E."/>
            <person name="Ohm R.A."/>
            <person name="Ortiz-Santana B."/>
            <person name="Ovrebo C."/>
            <person name="Racz N."/>
            <person name="Riley R."/>
            <person name="Savchenko A."/>
            <person name="Shiryaev A."/>
            <person name="Soop K."/>
            <person name="Spirin V."/>
            <person name="Szebenyi C."/>
            <person name="Tomsovsky M."/>
            <person name="Tulloss R.E."/>
            <person name="Uehling J."/>
            <person name="Grigoriev I.V."/>
            <person name="Vagvolgyi C."/>
            <person name="Papp T."/>
            <person name="Martin F.M."/>
            <person name="Miettinen O."/>
            <person name="Hibbett D.S."/>
            <person name="Nagy L.G."/>
        </authorList>
    </citation>
    <scope>NUCLEOTIDE SEQUENCE [LARGE SCALE GENOMIC DNA]</scope>
    <source>
        <strain evidence="1 2">CBS 166.37</strain>
    </source>
</reference>
<evidence type="ECO:0000313" key="1">
    <source>
        <dbReference type="EMBL" id="TFK36123.1"/>
    </source>
</evidence>
<organism evidence="1 2">
    <name type="scientific">Crucibulum laeve</name>
    <dbReference type="NCBI Taxonomy" id="68775"/>
    <lineage>
        <taxon>Eukaryota</taxon>
        <taxon>Fungi</taxon>
        <taxon>Dikarya</taxon>
        <taxon>Basidiomycota</taxon>
        <taxon>Agaricomycotina</taxon>
        <taxon>Agaricomycetes</taxon>
        <taxon>Agaricomycetidae</taxon>
        <taxon>Agaricales</taxon>
        <taxon>Agaricineae</taxon>
        <taxon>Nidulariaceae</taxon>
        <taxon>Crucibulum</taxon>
    </lineage>
</organism>
<dbReference type="Proteomes" id="UP000308652">
    <property type="component" value="Unassembled WGS sequence"/>
</dbReference>
<dbReference type="AlphaFoldDB" id="A0A5C3LUP6"/>
<gene>
    <name evidence="1" type="ORF">BDQ12DRAFT_725421</name>
</gene>
<dbReference type="EMBL" id="ML213616">
    <property type="protein sequence ID" value="TFK36123.1"/>
    <property type="molecule type" value="Genomic_DNA"/>
</dbReference>
<sequence>MYTLTLPFPSTFPSQCVKTLVLITLWSPSHKQRTAHAELKLCRGWMGRGVGNRAGIDASMVSVLITSMPTLTDGPIALSTPVLTPARAQPTITTFTITVRHVNTIY</sequence>
<accession>A0A5C3LUP6</accession>
<keyword evidence="2" id="KW-1185">Reference proteome</keyword>